<dbReference type="Proteomes" id="UP000567922">
    <property type="component" value="Unassembled WGS sequence"/>
</dbReference>
<organism evidence="8 9">
    <name type="scientific">Hoyosella altamirensis</name>
    <dbReference type="NCBI Taxonomy" id="616997"/>
    <lineage>
        <taxon>Bacteria</taxon>
        <taxon>Bacillati</taxon>
        <taxon>Actinomycetota</taxon>
        <taxon>Actinomycetes</taxon>
        <taxon>Mycobacteriales</taxon>
        <taxon>Hoyosellaceae</taxon>
        <taxon>Hoyosella</taxon>
    </lineage>
</organism>
<evidence type="ECO:0000256" key="2">
    <source>
        <dbReference type="ARBA" id="ARBA00022692"/>
    </source>
</evidence>
<name>A0A839RR62_9ACTN</name>
<dbReference type="Pfam" id="PF01061">
    <property type="entry name" value="ABC2_membrane"/>
    <property type="match status" value="1"/>
</dbReference>
<dbReference type="InterPro" id="IPR051784">
    <property type="entry name" value="Nod_factor_ABC_transporter"/>
</dbReference>
<protein>
    <recommendedName>
        <fullName evidence="6">Transport permease protein</fullName>
    </recommendedName>
</protein>
<feature type="transmembrane region" description="Helical" evidence="6">
    <location>
        <begin position="32"/>
        <end position="53"/>
    </location>
</feature>
<keyword evidence="6" id="KW-0813">Transport</keyword>
<comment type="subcellular location">
    <subcellularLocation>
        <location evidence="6">Cell membrane</location>
        <topology evidence="6">Multi-pass membrane protein</topology>
    </subcellularLocation>
    <subcellularLocation>
        <location evidence="1">Membrane</location>
        <topology evidence="1">Multi-pass membrane protein</topology>
    </subcellularLocation>
</comment>
<evidence type="ECO:0000256" key="5">
    <source>
        <dbReference type="ARBA" id="ARBA00023251"/>
    </source>
</evidence>
<evidence type="ECO:0000256" key="1">
    <source>
        <dbReference type="ARBA" id="ARBA00004141"/>
    </source>
</evidence>
<feature type="transmembrane region" description="Helical" evidence="6">
    <location>
        <begin position="108"/>
        <end position="134"/>
    </location>
</feature>
<reference evidence="8 9" key="1">
    <citation type="submission" date="2020-08" db="EMBL/GenBank/DDBJ databases">
        <title>Sequencing the genomes of 1000 actinobacteria strains.</title>
        <authorList>
            <person name="Klenk H.-P."/>
        </authorList>
    </citation>
    <scope>NUCLEOTIDE SEQUENCE [LARGE SCALE GENOMIC DNA]</scope>
    <source>
        <strain evidence="8 9">DSM 45258</strain>
    </source>
</reference>
<dbReference type="RefSeq" id="WP_064438563.1">
    <property type="nucleotide sequence ID" value="NZ_BDDI01000001.1"/>
</dbReference>
<dbReference type="InterPro" id="IPR013525">
    <property type="entry name" value="ABC2_TM"/>
</dbReference>
<dbReference type="PANTHER" id="PTHR43229:SF2">
    <property type="entry name" value="NODULATION PROTEIN J"/>
    <property type="match status" value="1"/>
</dbReference>
<keyword evidence="5" id="KW-0046">Antibiotic resistance</keyword>
<comment type="similarity">
    <text evidence="6">Belongs to the ABC-2 integral membrane protein family.</text>
</comment>
<sequence>MSTLTYPLADSATMLRRNLVHAKRYPSMTFSLIVMPIILLLVFNYVFGGALGIAVGGSDSAYIDYLTPGMMLLIPAYVTVGVAVSIATDATKGIVNRFRTMAITQSSILAGHVIGTLIQALLGVAAMVGVALLIGFRPTATAVEWAAAFGLIALLVIALTWLAVAMGLLAANPESASNMPFPLVMLPFLGSGLVPTETMPAGMRHFAEHQPFTPLTETLRGLLMGTEIGSSGPIALAWCLGIGVVGYFWSMAIFRRKTR</sequence>
<dbReference type="OrthoDB" id="8988363at2"/>
<gene>
    <name evidence="8" type="ORF">FHU29_002810</name>
</gene>
<keyword evidence="6" id="KW-1003">Cell membrane</keyword>
<dbReference type="PANTHER" id="PTHR43229">
    <property type="entry name" value="NODULATION PROTEIN J"/>
    <property type="match status" value="1"/>
</dbReference>
<dbReference type="PIRSF" id="PIRSF006648">
    <property type="entry name" value="DrrB"/>
    <property type="match status" value="1"/>
</dbReference>
<keyword evidence="4 6" id="KW-0472">Membrane</keyword>
<evidence type="ECO:0000259" key="7">
    <source>
        <dbReference type="PROSITE" id="PS51012"/>
    </source>
</evidence>
<dbReference type="GO" id="GO:0140359">
    <property type="term" value="F:ABC-type transporter activity"/>
    <property type="evidence" value="ECO:0007669"/>
    <property type="project" value="InterPro"/>
</dbReference>
<evidence type="ECO:0000313" key="9">
    <source>
        <dbReference type="Proteomes" id="UP000567922"/>
    </source>
</evidence>
<dbReference type="InterPro" id="IPR000412">
    <property type="entry name" value="ABC_2_transport"/>
</dbReference>
<feature type="transmembrane region" description="Helical" evidence="6">
    <location>
        <begin position="183"/>
        <end position="203"/>
    </location>
</feature>
<keyword evidence="9" id="KW-1185">Reference proteome</keyword>
<dbReference type="GO" id="GO:0043190">
    <property type="term" value="C:ATP-binding cassette (ABC) transporter complex"/>
    <property type="evidence" value="ECO:0007669"/>
    <property type="project" value="InterPro"/>
</dbReference>
<feature type="domain" description="ABC transmembrane type-2" evidence="7">
    <location>
        <begin position="27"/>
        <end position="257"/>
    </location>
</feature>
<evidence type="ECO:0000256" key="4">
    <source>
        <dbReference type="ARBA" id="ARBA00023136"/>
    </source>
</evidence>
<proteinExistence type="inferred from homology"/>
<evidence type="ECO:0000256" key="3">
    <source>
        <dbReference type="ARBA" id="ARBA00022989"/>
    </source>
</evidence>
<keyword evidence="3 6" id="KW-1133">Transmembrane helix</keyword>
<dbReference type="InterPro" id="IPR047817">
    <property type="entry name" value="ABC2_TM_bact-type"/>
</dbReference>
<dbReference type="GO" id="GO:0046677">
    <property type="term" value="P:response to antibiotic"/>
    <property type="evidence" value="ECO:0007669"/>
    <property type="project" value="UniProtKB-KW"/>
</dbReference>
<comment type="caution">
    <text evidence="8">The sequence shown here is derived from an EMBL/GenBank/DDBJ whole genome shotgun (WGS) entry which is preliminary data.</text>
</comment>
<feature type="transmembrane region" description="Helical" evidence="6">
    <location>
        <begin position="65"/>
        <end position="87"/>
    </location>
</feature>
<feature type="transmembrane region" description="Helical" evidence="6">
    <location>
        <begin position="146"/>
        <end position="171"/>
    </location>
</feature>
<keyword evidence="2 6" id="KW-0812">Transmembrane</keyword>
<dbReference type="PROSITE" id="PS51012">
    <property type="entry name" value="ABC_TM2"/>
    <property type="match status" value="1"/>
</dbReference>
<dbReference type="EMBL" id="JACHWS010000002">
    <property type="protein sequence ID" value="MBB3038361.1"/>
    <property type="molecule type" value="Genomic_DNA"/>
</dbReference>
<evidence type="ECO:0000256" key="6">
    <source>
        <dbReference type="RuleBase" id="RU361157"/>
    </source>
</evidence>
<evidence type="ECO:0000313" key="8">
    <source>
        <dbReference type="EMBL" id="MBB3038361.1"/>
    </source>
</evidence>
<accession>A0A839RR62</accession>
<feature type="transmembrane region" description="Helical" evidence="6">
    <location>
        <begin position="234"/>
        <end position="254"/>
    </location>
</feature>
<dbReference type="AlphaFoldDB" id="A0A839RR62"/>